<proteinExistence type="predicted"/>
<gene>
    <name evidence="1" type="ORF">J2X01_004007</name>
</gene>
<evidence type="ECO:0000313" key="2">
    <source>
        <dbReference type="Proteomes" id="UP001252243"/>
    </source>
</evidence>
<evidence type="ECO:0000313" key="1">
    <source>
        <dbReference type="EMBL" id="MDR7084691.1"/>
    </source>
</evidence>
<dbReference type="Proteomes" id="UP001252243">
    <property type="component" value="Unassembled WGS sequence"/>
</dbReference>
<dbReference type="EMBL" id="JAVDVQ010000028">
    <property type="protein sequence ID" value="MDR7084691.1"/>
    <property type="molecule type" value="Genomic_DNA"/>
</dbReference>
<comment type="caution">
    <text evidence="1">The sequence shown here is derived from an EMBL/GenBank/DDBJ whole genome shotgun (WGS) entry which is preliminary data.</text>
</comment>
<sequence>MKPPRELSVSRARISRAQDNIKEFAQVLSEYLEHRPSGIRVDIDERGRGAIRVERREPIPDQLSILLGEALQNLRSGLDNCLYAVAIIDSGTNPPPGASQLQWPIAITPKEWTANKKRLQYLSPHLIEALHRIQPFQAESPGWNCLRILHDLARIDRHRVAHELAMRPENVKGTYDKKVIHDLKINEGALDDEGIVVTFTKVGQEALTPKLLDLKFDFDIDVREVELVPHIRTGKPSRPWGSLDNRLKVMCIAVEDYADGLVELAQSPELARAVDG</sequence>
<dbReference type="RefSeq" id="WP_310061472.1">
    <property type="nucleotide sequence ID" value="NZ_JAVDVQ010000028.1"/>
</dbReference>
<protein>
    <recommendedName>
        <fullName evidence="3">DUF5655 domain-containing protein</fullName>
    </recommendedName>
</protein>
<accession>A0ABU1UHM0</accession>
<keyword evidence="2" id="KW-1185">Reference proteome</keyword>
<reference evidence="1 2" key="1">
    <citation type="submission" date="2023-07" db="EMBL/GenBank/DDBJ databases">
        <title>Sorghum-associated microbial communities from plants grown in Nebraska, USA.</title>
        <authorList>
            <person name="Schachtman D."/>
        </authorList>
    </citation>
    <scope>NUCLEOTIDE SEQUENCE [LARGE SCALE GENOMIC DNA]</scope>
    <source>
        <strain evidence="1 2">BE167</strain>
    </source>
</reference>
<name>A0ABU1UHM0_9MICC</name>
<organism evidence="1 2">
    <name type="scientific">Arthrobacter ginsengisoli</name>
    <dbReference type="NCBI Taxonomy" id="1356565"/>
    <lineage>
        <taxon>Bacteria</taxon>
        <taxon>Bacillati</taxon>
        <taxon>Actinomycetota</taxon>
        <taxon>Actinomycetes</taxon>
        <taxon>Micrococcales</taxon>
        <taxon>Micrococcaceae</taxon>
        <taxon>Arthrobacter</taxon>
    </lineage>
</organism>
<evidence type="ECO:0008006" key="3">
    <source>
        <dbReference type="Google" id="ProtNLM"/>
    </source>
</evidence>